<evidence type="ECO:0000313" key="3">
    <source>
        <dbReference type="Proteomes" id="UP000188357"/>
    </source>
</evidence>
<dbReference type="RefSeq" id="WP_143514130.1">
    <property type="nucleotide sequence ID" value="NZ_FUGE01000222.1"/>
</dbReference>
<evidence type="ECO:0000256" key="1">
    <source>
        <dbReference type="SAM" id="Phobius"/>
    </source>
</evidence>
<dbReference type="AlphaFoldDB" id="A0A1R4GXQ0"/>
<proteinExistence type="predicted"/>
<evidence type="ECO:0000313" key="2">
    <source>
        <dbReference type="EMBL" id="SJM72931.1"/>
    </source>
</evidence>
<dbReference type="OrthoDB" id="9852811at2"/>
<sequence length="156" mass="16897">MKPSTSDKIFSPSSLPVPIFMAESTTDSDSLQPTLHKMTTKPYAYKKVNSTPSIEMATHFSGVDEPTDILYRSQSSATKPSAAYADSESKRASASFELSTFDSTASKLSSTEGSSNSLALFMKSIFGEKAFNSISSLSVSFFVSGILLMFYLIHLI</sequence>
<organism evidence="2 3">
    <name type="scientific">Psychrobacter piechaudii</name>
    <dbReference type="NCBI Taxonomy" id="1945521"/>
    <lineage>
        <taxon>Bacteria</taxon>
        <taxon>Pseudomonadati</taxon>
        <taxon>Pseudomonadota</taxon>
        <taxon>Gammaproteobacteria</taxon>
        <taxon>Moraxellales</taxon>
        <taxon>Moraxellaceae</taxon>
        <taxon>Psychrobacter</taxon>
    </lineage>
</organism>
<keyword evidence="1" id="KW-1133">Transmembrane helix</keyword>
<gene>
    <name evidence="2" type="ORF">A1232T_02130</name>
</gene>
<keyword evidence="3" id="KW-1185">Reference proteome</keyword>
<dbReference type="Proteomes" id="UP000188357">
    <property type="component" value="Unassembled WGS sequence"/>
</dbReference>
<protein>
    <submittedName>
        <fullName evidence="2">Uncharacterized protein</fullName>
    </submittedName>
</protein>
<keyword evidence="1" id="KW-0472">Membrane</keyword>
<feature type="transmembrane region" description="Helical" evidence="1">
    <location>
        <begin position="130"/>
        <end position="153"/>
    </location>
</feature>
<name>A0A1R4GXQ0_9GAMM</name>
<accession>A0A1R4GXQ0</accession>
<keyword evidence="1" id="KW-0812">Transmembrane</keyword>
<reference evidence="2 3" key="1">
    <citation type="submission" date="2017-02" db="EMBL/GenBank/DDBJ databases">
        <authorList>
            <person name="Peterson S.W."/>
        </authorList>
    </citation>
    <scope>NUCLEOTIDE SEQUENCE [LARGE SCALE GENOMIC DNA]</scope>
    <source>
        <strain evidence="2">Psychrobacter_piechaudii</strain>
    </source>
</reference>
<dbReference type="EMBL" id="FUGE01000222">
    <property type="protein sequence ID" value="SJM72931.1"/>
    <property type="molecule type" value="Genomic_DNA"/>
</dbReference>